<evidence type="ECO:0000313" key="9">
    <source>
        <dbReference type="EMBL" id="RZO28331.1"/>
    </source>
</evidence>
<evidence type="ECO:0000256" key="3">
    <source>
        <dbReference type="ARBA" id="ARBA00018111"/>
    </source>
</evidence>
<dbReference type="InterPro" id="IPR003783">
    <property type="entry name" value="Regulatory_RecX"/>
</dbReference>
<evidence type="ECO:0000259" key="7">
    <source>
        <dbReference type="Pfam" id="PF21981"/>
    </source>
</evidence>
<dbReference type="EMBL" id="SHBF01000003">
    <property type="protein sequence ID" value="RZO28331.1"/>
    <property type="molecule type" value="Genomic_DNA"/>
</dbReference>
<gene>
    <name evidence="5" type="primary">recX</name>
    <name evidence="9" type="ORF">EVA93_00900</name>
</gene>
<reference evidence="9 10" key="1">
    <citation type="submission" date="2019-02" db="EMBL/GenBank/DDBJ databases">
        <title>Prokaryotic population dynamics and viral predation in marine succession experiment using metagenomics: the confinement effect.</title>
        <authorList>
            <person name="Haro-Moreno J.M."/>
            <person name="Rodriguez-Valera F."/>
            <person name="Lopez-Perez M."/>
        </authorList>
    </citation>
    <scope>NUCLEOTIDE SEQUENCE [LARGE SCALE GENOMIC DNA]</scope>
    <source>
        <strain evidence="9">MED-G160</strain>
    </source>
</reference>
<dbReference type="InterPro" id="IPR053924">
    <property type="entry name" value="RecX_HTH_2nd"/>
</dbReference>
<evidence type="ECO:0000256" key="2">
    <source>
        <dbReference type="ARBA" id="ARBA00009695"/>
    </source>
</evidence>
<dbReference type="InterPro" id="IPR053925">
    <property type="entry name" value="RecX_HTH_3rd"/>
</dbReference>
<evidence type="ECO:0000256" key="4">
    <source>
        <dbReference type="ARBA" id="ARBA00022490"/>
    </source>
</evidence>
<evidence type="ECO:0000256" key="5">
    <source>
        <dbReference type="HAMAP-Rule" id="MF_01114"/>
    </source>
</evidence>
<feature type="domain" description="RecX third three-helical" evidence="7">
    <location>
        <begin position="100"/>
        <end position="144"/>
    </location>
</feature>
<name>A0A520N4A8_9GAMM</name>
<evidence type="ECO:0000313" key="10">
    <source>
        <dbReference type="Proteomes" id="UP000318710"/>
    </source>
</evidence>
<sequence>MSDDLFNTIYNKSLDLLSRREHSFKEIKEKLSARFENKEIIESVIEKLSDNNLVNNTRYAEAYVSARKRKGFGPKKIAFELSSKGVDESVTNSVIIEEGDWESAAKLAFSKKFKDGPSPDIKEKLKQKSFLQNRGFRFKEIESVFGNDML</sequence>
<evidence type="ECO:0000259" key="8">
    <source>
        <dbReference type="Pfam" id="PF21982"/>
    </source>
</evidence>
<dbReference type="GO" id="GO:0006282">
    <property type="term" value="P:regulation of DNA repair"/>
    <property type="evidence" value="ECO:0007669"/>
    <property type="project" value="UniProtKB-UniRule"/>
</dbReference>
<feature type="domain" description="RecX first three-helical" evidence="8">
    <location>
        <begin position="10"/>
        <end position="48"/>
    </location>
</feature>
<comment type="function">
    <text evidence="5">Modulates RecA activity.</text>
</comment>
<comment type="similarity">
    <text evidence="2 5">Belongs to the RecX family.</text>
</comment>
<dbReference type="Proteomes" id="UP000318710">
    <property type="component" value="Unassembled WGS sequence"/>
</dbReference>
<dbReference type="AlphaFoldDB" id="A0A520N4A8"/>
<dbReference type="PANTHER" id="PTHR33602:SF1">
    <property type="entry name" value="REGULATORY PROTEIN RECX FAMILY PROTEIN"/>
    <property type="match status" value="1"/>
</dbReference>
<organism evidence="9 10">
    <name type="scientific">SAR86 cluster bacterium</name>
    <dbReference type="NCBI Taxonomy" id="2030880"/>
    <lineage>
        <taxon>Bacteria</taxon>
        <taxon>Pseudomonadati</taxon>
        <taxon>Pseudomonadota</taxon>
        <taxon>Gammaproteobacteria</taxon>
        <taxon>SAR86 cluster</taxon>
    </lineage>
</organism>
<dbReference type="Pfam" id="PF02631">
    <property type="entry name" value="RecX_HTH2"/>
    <property type="match status" value="1"/>
</dbReference>
<feature type="domain" description="RecX second three-helical" evidence="6">
    <location>
        <begin position="57"/>
        <end position="90"/>
    </location>
</feature>
<dbReference type="InterPro" id="IPR036388">
    <property type="entry name" value="WH-like_DNA-bd_sf"/>
</dbReference>
<evidence type="ECO:0000256" key="1">
    <source>
        <dbReference type="ARBA" id="ARBA00004496"/>
    </source>
</evidence>
<dbReference type="HAMAP" id="MF_01114">
    <property type="entry name" value="RecX"/>
    <property type="match status" value="1"/>
</dbReference>
<accession>A0A520N4A8</accession>
<proteinExistence type="inferred from homology"/>
<dbReference type="InterPro" id="IPR053926">
    <property type="entry name" value="RecX_HTH_1st"/>
</dbReference>
<dbReference type="PANTHER" id="PTHR33602">
    <property type="entry name" value="REGULATORY PROTEIN RECX FAMILY PROTEIN"/>
    <property type="match status" value="1"/>
</dbReference>
<dbReference type="GO" id="GO:0005737">
    <property type="term" value="C:cytoplasm"/>
    <property type="evidence" value="ECO:0007669"/>
    <property type="project" value="UniProtKB-SubCell"/>
</dbReference>
<dbReference type="Gene3D" id="1.10.10.10">
    <property type="entry name" value="Winged helix-like DNA-binding domain superfamily/Winged helix DNA-binding domain"/>
    <property type="match status" value="3"/>
</dbReference>
<evidence type="ECO:0000259" key="6">
    <source>
        <dbReference type="Pfam" id="PF02631"/>
    </source>
</evidence>
<protein>
    <recommendedName>
        <fullName evidence="3 5">Regulatory protein RecX</fullName>
    </recommendedName>
</protein>
<keyword evidence="4 5" id="KW-0963">Cytoplasm</keyword>
<comment type="subcellular location">
    <subcellularLocation>
        <location evidence="1 5">Cytoplasm</location>
    </subcellularLocation>
</comment>
<dbReference type="Pfam" id="PF21981">
    <property type="entry name" value="RecX_HTH3"/>
    <property type="match status" value="1"/>
</dbReference>
<comment type="caution">
    <text evidence="9">The sequence shown here is derived from an EMBL/GenBank/DDBJ whole genome shotgun (WGS) entry which is preliminary data.</text>
</comment>
<dbReference type="Pfam" id="PF21982">
    <property type="entry name" value="RecX_HTH1"/>
    <property type="match status" value="1"/>
</dbReference>